<keyword evidence="2" id="KW-1185">Reference proteome</keyword>
<evidence type="ECO:0000313" key="1">
    <source>
        <dbReference type="EMBL" id="MBL0374533.1"/>
    </source>
</evidence>
<dbReference type="RefSeq" id="WP_201663084.1">
    <property type="nucleotide sequence ID" value="NZ_JAEQNC010000014.1"/>
</dbReference>
<dbReference type="AlphaFoldDB" id="A0A936YPW4"/>
<accession>A0A936YPW4</accession>
<dbReference type="EMBL" id="JAEQNC010000014">
    <property type="protein sequence ID" value="MBL0374533.1"/>
    <property type="molecule type" value="Genomic_DNA"/>
</dbReference>
<proteinExistence type="predicted"/>
<gene>
    <name evidence="1" type="ORF">JJB09_21190</name>
</gene>
<comment type="caution">
    <text evidence="1">The sequence shown here is derived from an EMBL/GenBank/DDBJ whole genome shotgun (WGS) entry which is preliminary data.</text>
</comment>
<evidence type="ECO:0000313" key="2">
    <source>
        <dbReference type="Proteomes" id="UP000633219"/>
    </source>
</evidence>
<organism evidence="1 2">
    <name type="scientific">Rhizobium setariae</name>
    <dbReference type="NCBI Taxonomy" id="2801340"/>
    <lineage>
        <taxon>Bacteria</taxon>
        <taxon>Pseudomonadati</taxon>
        <taxon>Pseudomonadota</taxon>
        <taxon>Alphaproteobacteria</taxon>
        <taxon>Hyphomicrobiales</taxon>
        <taxon>Rhizobiaceae</taxon>
        <taxon>Rhizobium/Agrobacterium group</taxon>
        <taxon>Rhizobium</taxon>
    </lineage>
</organism>
<dbReference type="Proteomes" id="UP000633219">
    <property type="component" value="Unassembled WGS sequence"/>
</dbReference>
<reference evidence="1" key="1">
    <citation type="submission" date="2021-01" db="EMBL/GenBank/DDBJ databases">
        <title>Rhizobium sp. strain KVB221 16S ribosomal RNA gene Genome sequencing and assembly.</title>
        <authorList>
            <person name="Kang M."/>
        </authorList>
    </citation>
    <scope>NUCLEOTIDE SEQUENCE</scope>
    <source>
        <strain evidence="1">KVB221</strain>
    </source>
</reference>
<name>A0A936YPW4_9HYPH</name>
<protein>
    <submittedName>
        <fullName evidence="1">Uncharacterized protein</fullName>
    </submittedName>
</protein>
<sequence>MTDQSDMRQKLDSCVYVSLESFGRGDHALDLKLVVFEARSVGEYGPISTGSSAIDEILGPGRAITTLAGFYAFTIIFENYVAFSTRNESYALDYSEEFGGKLLRSYRKSGFLDHVAEATWATDNHPGPLNHFSVACLDHVVDVVCTGDPIISMRTVEEADLK</sequence>